<evidence type="ECO:0000313" key="2">
    <source>
        <dbReference type="Proteomes" id="UP000434172"/>
    </source>
</evidence>
<name>A0A8H3ZJN1_9PEZI</name>
<gene>
    <name evidence="1" type="ORF">GQ607_014484</name>
</gene>
<comment type="caution">
    <text evidence="1">The sequence shown here is derived from an EMBL/GenBank/DDBJ whole genome shotgun (WGS) entry which is preliminary data.</text>
</comment>
<dbReference type="EMBL" id="WOWK01000113">
    <property type="protein sequence ID" value="KAF0318247.1"/>
    <property type="molecule type" value="Genomic_DNA"/>
</dbReference>
<evidence type="ECO:0000313" key="1">
    <source>
        <dbReference type="EMBL" id="KAF0318247.1"/>
    </source>
</evidence>
<keyword evidence="2" id="KW-1185">Reference proteome</keyword>
<sequence length="519" mass="60324">MLTFLRQNLEDDFDYMQIQKSTYADDFHSIIQKLERMSSGIDCPSTTLVLYESYIGAVLGGQFQLGRLTRHEKFADVYEVTPLLAEDMFPMEAMVYDFRGCSVAARKRDLKIHRPFSVCEIDQGGKKYLVYYIDSRLSHEKGNRAVKKRGKRLESIKANESRRVRGFQENQVSMASRCDDSAPGGHRGDGSALRFMIKASQTNEFQNPTQRPDTKDHCADARTFDSEKTQQCADVWHCVKYRSSLRKRISNSSFLKRMAPGNWNSPNHFQTSTRKCPWRVHAAEFNSMDLEGCIEFEELLDFEGGPVFEHISDLNKAISKLSINYWKLNARLRMSAADSEFVPSGLRSLMEASRERWIHEYNKLQQHIRNLEGRAWLWYELQKELDDIRRLVCFIEEHLEVNADLPDLEWNLRRKPAIERQPEHHTWTESARFLTYLHSIHSKKPEELSRRYKELAKTMDYDHSIYLRNIWDFVLQQVKEGQIDGLADALSRFHAFESNEPTVLGSLGSLRGLGLGITK</sequence>
<dbReference type="OrthoDB" id="5231571at2759"/>
<organism evidence="1 2">
    <name type="scientific">Colletotrichum asianum</name>
    <dbReference type="NCBI Taxonomy" id="702518"/>
    <lineage>
        <taxon>Eukaryota</taxon>
        <taxon>Fungi</taxon>
        <taxon>Dikarya</taxon>
        <taxon>Ascomycota</taxon>
        <taxon>Pezizomycotina</taxon>
        <taxon>Sordariomycetes</taxon>
        <taxon>Hypocreomycetidae</taxon>
        <taxon>Glomerellales</taxon>
        <taxon>Glomerellaceae</taxon>
        <taxon>Colletotrichum</taxon>
        <taxon>Colletotrichum gloeosporioides species complex</taxon>
    </lineage>
</organism>
<protein>
    <submittedName>
        <fullName evidence="1">Uncharacterized protein</fullName>
    </submittedName>
</protein>
<dbReference type="Proteomes" id="UP000434172">
    <property type="component" value="Unassembled WGS sequence"/>
</dbReference>
<proteinExistence type="predicted"/>
<accession>A0A8H3ZJN1</accession>
<reference evidence="1 2" key="1">
    <citation type="submission" date="2019-12" db="EMBL/GenBank/DDBJ databases">
        <title>A genome sequence resource for the geographically widespread anthracnose pathogen Colletotrichum asianum.</title>
        <authorList>
            <person name="Meng Y."/>
        </authorList>
    </citation>
    <scope>NUCLEOTIDE SEQUENCE [LARGE SCALE GENOMIC DNA]</scope>
    <source>
        <strain evidence="1 2">ICMP 18580</strain>
    </source>
</reference>
<dbReference type="AlphaFoldDB" id="A0A8H3ZJN1"/>